<feature type="region of interest" description="Disordered" evidence="2">
    <location>
        <begin position="68"/>
        <end position="87"/>
    </location>
</feature>
<dbReference type="GO" id="GO:0030248">
    <property type="term" value="F:cellulose binding"/>
    <property type="evidence" value="ECO:0007669"/>
    <property type="project" value="InterPro"/>
</dbReference>
<dbReference type="EMBL" id="JADGKB010000158">
    <property type="protein sequence ID" value="KAJ3252006.1"/>
    <property type="molecule type" value="Genomic_DNA"/>
</dbReference>
<dbReference type="PANTHER" id="PTHR42976">
    <property type="entry name" value="BIFUNCTIONAL CHITINASE/LYSOZYME-RELATED"/>
    <property type="match status" value="1"/>
</dbReference>
<dbReference type="GO" id="GO:0005975">
    <property type="term" value="P:carbohydrate metabolic process"/>
    <property type="evidence" value="ECO:0007669"/>
    <property type="project" value="InterPro"/>
</dbReference>
<evidence type="ECO:0000313" key="5">
    <source>
        <dbReference type="Proteomes" id="UP001210925"/>
    </source>
</evidence>
<dbReference type="AlphaFoldDB" id="A0AAD5Y0B6"/>
<feature type="compositionally biased region" description="Low complexity" evidence="2">
    <location>
        <begin position="73"/>
        <end position="87"/>
    </location>
</feature>
<name>A0AAD5Y0B6_9FUNG</name>
<sequence>MPDRWGRPSSSLDQQFVHHSGVNVTSINLGGGVTWTGPTCCASGSFCSAGNPVNPWYSQCIPGTAPATTSDAGNGNPTTTTTSTVPTSGSCVGAPLAPYSQCGGFGYVGSNCCASFSGVTYACQGGYWWMSCTPSGNQPPATTTTNIVVPVTTTTNVVVPATTTTRAATTTNPVVPTTTANVPSTTTSNSATPTGCVGAPLAEWAQCSGIGYTGSTCCSSGLVCVVSSQWWGSCQKAPPTTAASTTVSASTTKVTSTTTPASATTTKVTTSSASPTSTHFPMHPPPARVFAPYLDVTKSTISVSDMQNARTNWVILSFIVAGSNNQPTWASQYDITSSFYMDAINSIRANGNDIAIAFGGYDFQELALVITDVKQLQAAYQSVIDRYQVSWIDFDIESTSIYDTAANDRRAQAIAGLQQANPGLTVSFTVSVIPSGMVSSGISWITNLKSRGVRIDILNILAMDYGVPGENGATGMGGYAIQAAQSTYAQLQQIGYTSTKLGITPMIGANDVSGEFFTLANAQQVVDFALANSYIQMLAFWSLHRDSACSGQCADYTNYAAVVPLYDSSRIAQNAFDFSHIFNAF</sequence>
<protein>
    <recommendedName>
        <fullName evidence="3">CBM1 domain-containing protein</fullName>
    </recommendedName>
</protein>
<feature type="domain" description="CBM1" evidence="3">
    <location>
        <begin position="199"/>
        <end position="235"/>
    </location>
</feature>
<dbReference type="PANTHER" id="PTHR42976:SF1">
    <property type="entry name" value="GH18 DOMAIN-CONTAINING PROTEIN-RELATED"/>
    <property type="match status" value="1"/>
</dbReference>
<comment type="caution">
    <text evidence="4">The sequence shown here is derived from an EMBL/GenBank/DDBJ whole genome shotgun (WGS) entry which is preliminary data.</text>
</comment>
<keyword evidence="5" id="KW-1185">Reference proteome</keyword>
<gene>
    <name evidence="4" type="ORF">HK103_001881</name>
</gene>
<dbReference type="SUPFAM" id="SSF51445">
    <property type="entry name" value="(Trans)glycosidases"/>
    <property type="match status" value="1"/>
</dbReference>
<proteinExistence type="predicted"/>
<feature type="region of interest" description="Disordered" evidence="2">
    <location>
        <begin position="261"/>
        <end position="281"/>
    </location>
</feature>
<dbReference type="InterPro" id="IPR052750">
    <property type="entry name" value="GH18_Chitinase"/>
</dbReference>
<dbReference type="SUPFAM" id="SSF57180">
    <property type="entry name" value="Cellulose-binding domain"/>
    <property type="match status" value="2"/>
</dbReference>
<evidence type="ECO:0000259" key="3">
    <source>
        <dbReference type="PROSITE" id="PS51164"/>
    </source>
</evidence>
<dbReference type="Proteomes" id="UP001210925">
    <property type="component" value="Unassembled WGS sequence"/>
</dbReference>
<dbReference type="Pfam" id="PF00734">
    <property type="entry name" value="CBM_1"/>
    <property type="match status" value="2"/>
</dbReference>
<feature type="compositionally biased region" description="Low complexity" evidence="2">
    <location>
        <begin position="261"/>
        <end position="278"/>
    </location>
</feature>
<dbReference type="InterPro" id="IPR017853">
    <property type="entry name" value="GH"/>
</dbReference>
<dbReference type="GO" id="GO:0005576">
    <property type="term" value="C:extracellular region"/>
    <property type="evidence" value="ECO:0007669"/>
    <property type="project" value="InterPro"/>
</dbReference>
<dbReference type="Gene3D" id="3.20.20.80">
    <property type="entry name" value="Glycosidases"/>
    <property type="match status" value="1"/>
</dbReference>
<feature type="domain" description="CBM1" evidence="3">
    <location>
        <begin position="22"/>
        <end position="61"/>
    </location>
</feature>
<accession>A0AAD5Y0B6</accession>
<dbReference type="SMART" id="SM00236">
    <property type="entry name" value="fCBD"/>
    <property type="match status" value="2"/>
</dbReference>
<evidence type="ECO:0000313" key="4">
    <source>
        <dbReference type="EMBL" id="KAJ3252006.1"/>
    </source>
</evidence>
<organism evidence="4 5">
    <name type="scientific">Boothiomyces macroporosus</name>
    <dbReference type="NCBI Taxonomy" id="261099"/>
    <lineage>
        <taxon>Eukaryota</taxon>
        <taxon>Fungi</taxon>
        <taxon>Fungi incertae sedis</taxon>
        <taxon>Chytridiomycota</taxon>
        <taxon>Chytridiomycota incertae sedis</taxon>
        <taxon>Chytridiomycetes</taxon>
        <taxon>Rhizophydiales</taxon>
        <taxon>Terramycetaceae</taxon>
        <taxon>Boothiomyces</taxon>
    </lineage>
</organism>
<keyword evidence="1" id="KW-0732">Signal</keyword>
<dbReference type="CDD" id="cd06543">
    <property type="entry name" value="GH18_PF-ChiA-like"/>
    <property type="match status" value="1"/>
</dbReference>
<dbReference type="InterPro" id="IPR035971">
    <property type="entry name" value="CBD_sf"/>
</dbReference>
<reference evidence="4" key="1">
    <citation type="submission" date="2020-05" db="EMBL/GenBank/DDBJ databases">
        <title>Phylogenomic resolution of chytrid fungi.</title>
        <authorList>
            <person name="Stajich J.E."/>
            <person name="Amses K."/>
            <person name="Simmons R."/>
            <person name="Seto K."/>
            <person name="Myers J."/>
            <person name="Bonds A."/>
            <person name="Quandt C.A."/>
            <person name="Barry K."/>
            <person name="Liu P."/>
            <person name="Grigoriev I."/>
            <person name="Longcore J.E."/>
            <person name="James T.Y."/>
        </authorList>
    </citation>
    <scope>NUCLEOTIDE SEQUENCE</scope>
    <source>
        <strain evidence="4">PLAUS21</strain>
    </source>
</reference>
<dbReference type="PROSITE" id="PS51164">
    <property type="entry name" value="CBM1_2"/>
    <property type="match status" value="2"/>
</dbReference>
<dbReference type="InterPro" id="IPR000254">
    <property type="entry name" value="CBD"/>
</dbReference>
<evidence type="ECO:0000256" key="2">
    <source>
        <dbReference type="SAM" id="MobiDB-lite"/>
    </source>
</evidence>
<evidence type="ECO:0000256" key="1">
    <source>
        <dbReference type="ARBA" id="ARBA00022729"/>
    </source>
</evidence>